<dbReference type="RefSeq" id="WP_013919028.1">
    <property type="nucleotide sequence ID" value="NC_015690.1"/>
</dbReference>
<dbReference type="AlphaFoldDB" id="F8FG55"/>
<accession>F8FG55</accession>
<evidence type="ECO:0000313" key="2">
    <source>
        <dbReference type="Proteomes" id="UP000006620"/>
    </source>
</evidence>
<sequence>MALLPYTATTLRNFINRAEALWFIVFDSSLSGRLITIGGNEYRQLPTRFNTRAKIFAFFRRYFGPSLSRILLCNLRTLRYRGALYVPVGDPGPVPDRVVSLAVIRRTSSRIAVRAVLSGDPSGNVTILYTFAVIRGRLAIINRTRRLVDYRYQPCR</sequence>
<dbReference type="KEGG" id="pms:KNP414_05351"/>
<dbReference type="Gene3D" id="3.10.450.420">
    <property type="match status" value="1"/>
</dbReference>
<dbReference type="InterPro" id="IPR053749">
    <property type="entry name" value="TA_system-associated_sf"/>
</dbReference>
<proteinExistence type="predicted"/>
<name>F8FG55_PAEMK</name>
<evidence type="ECO:0000313" key="1">
    <source>
        <dbReference type="EMBL" id="AEI43875.1"/>
    </source>
</evidence>
<dbReference type="EMBL" id="CP002869">
    <property type="protein sequence ID" value="AEI43875.1"/>
    <property type="molecule type" value="Genomic_DNA"/>
</dbReference>
<dbReference type="InterPro" id="IPR031841">
    <property type="entry name" value="Endopep_inhib"/>
</dbReference>
<dbReference type="Proteomes" id="UP000006620">
    <property type="component" value="Chromosome"/>
</dbReference>
<dbReference type="Pfam" id="PF16800">
    <property type="entry name" value="Endopep_inhib"/>
    <property type="match status" value="1"/>
</dbReference>
<reference evidence="1 2" key="2">
    <citation type="journal article" date="2013" name="Genome Announc.">
        <title>Genome Sequence of Growth-Improving Paenibacillus mucilaginosus Strain KNP414.</title>
        <authorList>
            <person name="Lu J.J."/>
            <person name="Wang J.F."/>
            <person name="Hu X.F."/>
        </authorList>
    </citation>
    <scope>NUCLEOTIDE SEQUENCE [LARGE SCALE GENOMIC DNA]</scope>
    <source>
        <strain evidence="1 2">KNP414</strain>
    </source>
</reference>
<organism evidence="1 2">
    <name type="scientific">Paenibacillus mucilaginosus (strain KNP414)</name>
    <dbReference type="NCBI Taxonomy" id="1036673"/>
    <lineage>
        <taxon>Bacteria</taxon>
        <taxon>Bacillati</taxon>
        <taxon>Bacillota</taxon>
        <taxon>Bacilli</taxon>
        <taxon>Bacillales</taxon>
        <taxon>Paenibacillaceae</taxon>
        <taxon>Paenibacillus</taxon>
    </lineage>
</organism>
<dbReference type="HOGENOM" id="CLU_1625438_0_0_9"/>
<gene>
    <name evidence="1" type="ordered locus">KNP414_05351</name>
</gene>
<dbReference type="PATRIC" id="fig|1036673.3.peg.4961"/>
<reference evidence="2" key="1">
    <citation type="submission" date="2011-06" db="EMBL/GenBank/DDBJ databases">
        <title>Complete genome sequence of Paenibacillus mucilaginosus KNP414.</title>
        <authorList>
            <person name="Wang J."/>
            <person name="Hu S."/>
            <person name="Hu X."/>
            <person name="Zhang B."/>
            <person name="Dong D."/>
            <person name="Zhang S."/>
            <person name="Zhao K."/>
            <person name="Wu D."/>
        </authorList>
    </citation>
    <scope>NUCLEOTIDE SEQUENCE [LARGE SCALE GENOMIC DNA]</scope>
    <source>
        <strain evidence="2">KNP414</strain>
    </source>
</reference>
<protein>
    <submittedName>
        <fullName evidence="1">Uncharacterized protein</fullName>
    </submittedName>
</protein>